<gene>
    <name evidence="2" type="ORF">CYCCA115_LOCUS5288</name>
</gene>
<accession>A0AAD2FFD8</accession>
<dbReference type="CDD" id="cd00170">
    <property type="entry name" value="SEC14"/>
    <property type="match status" value="1"/>
</dbReference>
<dbReference type="InterPro" id="IPR036865">
    <property type="entry name" value="CRAL-TRIO_dom_sf"/>
</dbReference>
<keyword evidence="3" id="KW-1185">Reference proteome</keyword>
<dbReference type="PANTHER" id="PTHR45824:SF29">
    <property type="entry name" value="GH16843P"/>
    <property type="match status" value="1"/>
</dbReference>
<dbReference type="Gene3D" id="3.40.525.10">
    <property type="entry name" value="CRAL-TRIO lipid binding domain"/>
    <property type="match status" value="1"/>
</dbReference>
<dbReference type="Pfam" id="PF00650">
    <property type="entry name" value="CRAL_TRIO"/>
    <property type="match status" value="1"/>
</dbReference>
<organism evidence="2 3">
    <name type="scientific">Cylindrotheca closterium</name>
    <dbReference type="NCBI Taxonomy" id="2856"/>
    <lineage>
        <taxon>Eukaryota</taxon>
        <taxon>Sar</taxon>
        <taxon>Stramenopiles</taxon>
        <taxon>Ochrophyta</taxon>
        <taxon>Bacillariophyta</taxon>
        <taxon>Bacillariophyceae</taxon>
        <taxon>Bacillariophycidae</taxon>
        <taxon>Bacillariales</taxon>
        <taxon>Bacillariaceae</taxon>
        <taxon>Cylindrotheca</taxon>
    </lineage>
</organism>
<dbReference type="AlphaFoldDB" id="A0AAD2FFD8"/>
<name>A0AAD2FFD8_9STRA</name>
<dbReference type="SUPFAM" id="SSF52087">
    <property type="entry name" value="CRAL/TRIO domain"/>
    <property type="match status" value="1"/>
</dbReference>
<evidence type="ECO:0000313" key="3">
    <source>
        <dbReference type="Proteomes" id="UP001295423"/>
    </source>
</evidence>
<dbReference type="InterPro" id="IPR001251">
    <property type="entry name" value="CRAL-TRIO_dom"/>
</dbReference>
<evidence type="ECO:0000313" key="2">
    <source>
        <dbReference type="EMBL" id="CAJ1936633.1"/>
    </source>
</evidence>
<sequence length="256" mass="29440">MADFPIVPAIETRMKAYLDWRRQHELDSIRADKESDDTSAWLFAVQRARDLEDSLSESDKRTTTRKDSVDKWGATTCIESNDIDQVIFFHKNDTNGETICDKNAKRIMHMLPARIDPDLANARTYANIFAVYMDHNMDRDSTEKLTIVIDIRAGTGWGNKPVLKMMGILRAIINTFETNFCERVEKFVVFPVPRIARAIFNAIKRLFDPNTAKKVVLISGPDDIDAPVPREKIEKHIDFEVIDYMELARKSLFKSP</sequence>
<comment type="caution">
    <text evidence="2">The sequence shown here is derived from an EMBL/GenBank/DDBJ whole genome shotgun (WGS) entry which is preliminary data.</text>
</comment>
<protein>
    <recommendedName>
        <fullName evidence="1">CRAL-TRIO domain-containing protein</fullName>
    </recommendedName>
</protein>
<proteinExistence type="predicted"/>
<dbReference type="PROSITE" id="PS50191">
    <property type="entry name" value="CRAL_TRIO"/>
    <property type="match status" value="1"/>
</dbReference>
<reference evidence="2" key="1">
    <citation type="submission" date="2023-08" db="EMBL/GenBank/DDBJ databases">
        <authorList>
            <person name="Audoor S."/>
            <person name="Bilcke G."/>
        </authorList>
    </citation>
    <scope>NUCLEOTIDE SEQUENCE</scope>
</reference>
<dbReference type="Proteomes" id="UP001295423">
    <property type="component" value="Unassembled WGS sequence"/>
</dbReference>
<feature type="domain" description="CRAL-TRIO" evidence="1">
    <location>
        <begin position="82"/>
        <end position="256"/>
    </location>
</feature>
<dbReference type="InterPro" id="IPR052578">
    <property type="entry name" value="PI_Transfer_CRAL-TRIO"/>
</dbReference>
<dbReference type="EMBL" id="CAKOGP040000557">
    <property type="protein sequence ID" value="CAJ1936633.1"/>
    <property type="molecule type" value="Genomic_DNA"/>
</dbReference>
<dbReference type="GO" id="GO:0008526">
    <property type="term" value="F:phosphatidylinositol transfer activity"/>
    <property type="evidence" value="ECO:0007669"/>
    <property type="project" value="TreeGrafter"/>
</dbReference>
<dbReference type="PANTHER" id="PTHR45824">
    <property type="entry name" value="GH16843P"/>
    <property type="match status" value="1"/>
</dbReference>
<evidence type="ECO:0000259" key="1">
    <source>
        <dbReference type="PROSITE" id="PS50191"/>
    </source>
</evidence>